<dbReference type="OrthoDB" id="662072at2"/>
<dbReference type="InterPro" id="IPR036249">
    <property type="entry name" value="Thioredoxin-like_sf"/>
</dbReference>
<dbReference type="Gene3D" id="3.40.30.10">
    <property type="entry name" value="Glutaredoxin"/>
    <property type="match status" value="1"/>
</dbReference>
<evidence type="ECO:0008006" key="4">
    <source>
        <dbReference type="Google" id="ProtNLM"/>
    </source>
</evidence>
<dbReference type="Proteomes" id="UP000275348">
    <property type="component" value="Unassembled WGS sequence"/>
</dbReference>
<feature type="signal peptide" evidence="1">
    <location>
        <begin position="1"/>
        <end position="19"/>
    </location>
</feature>
<evidence type="ECO:0000256" key="1">
    <source>
        <dbReference type="SAM" id="SignalP"/>
    </source>
</evidence>
<sequence>MKSIFTFMFLAFFSIFTFAQNAQSEHDYPTTMPSFQFVKIKGDGIFDSKDLKKNKPTIIGLVSPECIHCLLSLEHLNNNFDKLKNVNIVLVTEYSKEEFYNKINPLAPKFYQSEAVEIVQDSDYEFAEKFKPLTIPTFYLYNKKGELITVKRGSVEVNQIFQYL</sequence>
<evidence type="ECO:0000313" key="2">
    <source>
        <dbReference type="EMBL" id="RLZ11907.1"/>
    </source>
</evidence>
<dbReference type="RefSeq" id="WP_121933716.1">
    <property type="nucleotide sequence ID" value="NZ_RDOJ01000003.1"/>
</dbReference>
<proteinExistence type="predicted"/>
<keyword evidence="1" id="KW-0732">Signal</keyword>
<feature type="chain" id="PRO_5018001294" description="Thioredoxin domain-containing protein" evidence="1">
    <location>
        <begin position="20"/>
        <end position="164"/>
    </location>
</feature>
<comment type="caution">
    <text evidence="2">The sequence shown here is derived from an EMBL/GenBank/DDBJ whole genome shotgun (WGS) entry which is preliminary data.</text>
</comment>
<gene>
    <name evidence="2" type="ORF">EAH69_03005</name>
</gene>
<reference evidence="2 3" key="1">
    <citation type="submission" date="2018-10" db="EMBL/GenBank/DDBJ databases">
        <authorList>
            <person name="Chen X."/>
        </authorList>
    </citation>
    <scope>NUCLEOTIDE SEQUENCE [LARGE SCALE GENOMIC DNA]</scope>
    <source>
        <strain evidence="2 3">YIM 102668</strain>
    </source>
</reference>
<dbReference type="SUPFAM" id="SSF52833">
    <property type="entry name" value="Thioredoxin-like"/>
    <property type="match status" value="1"/>
</dbReference>
<keyword evidence="3" id="KW-1185">Reference proteome</keyword>
<accession>A0A3L9MFY7</accession>
<name>A0A3L9MFY7_9FLAO</name>
<evidence type="ECO:0000313" key="3">
    <source>
        <dbReference type="Proteomes" id="UP000275348"/>
    </source>
</evidence>
<dbReference type="AlphaFoldDB" id="A0A3L9MFY7"/>
<protein>
    <recommendedName>
        <fullName evidence="4">Thioredoxin domain-containing protein</fullName>
    </recommendedName>
</protein>
<dbReference type="EMBL" id="RDOJ01000003">
    <property type="protein sequence ID" value="RLZ11907.1"/>
    <property type="molecule type" value="Genomic_DNA"/>
</dbReference>
<organism evidence="2 3">
    <name type="scientific">Faecalibacter macacae</name>
    <dbReference type="NCBI Taxonomy" id="1859289"/>
    <lineage>
        <taxon>Bacteria</taxon>
        <taxon>Pseudomonadati</taxon>
        <taxon>Bacteroidota</taxon>
        <taxon>Flavobacteriia</taxon>
        <taxon>Flavobacteriales</taxon>
        <taxon>Weeksellaceae</taxon>
        <taxon>Faecalibacter</taxon>
    </lineage>
</organism>